<dbReference type="EMBL" id="JAVDVI010000008">
    <property type="protein sequence ID" value="MDR6968195.1"/>
    <property type="molecule type" value="Genomic_DNA"/>
</dbReference>
<keyword evidence="3" id="KW-1185">Reference proteome</keyword>
<reference evidence="2 3" key="1">
    <citation type="submission" date="2023-07" db="EMBL/GenBank/DDBJ databases">
        <title>Sorghum-associated microbial communities from plants grown in Nebraska, USA.</title>
        <authorList>
            <person name="Schachtman D."/>
        </authorList>
    </citation>
    <scope>NUCLEOTIDE SEQUENCE [LARGE SCALE GENOMIC DNA]</scope>
    <source>
        <strain evidence="2 3">3773</strain>
    </source>
</reference>
<keyword evidence="1" id="KW-1133">Transmembrane helix</keyword>
<feature type="transmembrane region" description="Helical" evidence="1">
    <location>
        <begin position="35"/>
        <end position="52"/>
    </location>
</feature>
<dbReference type="Proteomes" id="UP001255185">
    <property type="component" value="Unassembled WGS sequence"/>
</dbReference>
<name>A0ABU1TQE3_9FLAO</name>
<keyword evidence="1" id="KW-0472">Membrane</keyword>
<evidence type="ECO:0000313" key="2">
    <source>
        <dbReference type="EMBL" id="MDR6968195.1"/>
    </source>
</evidence>
<evidence type="ECO:0000313" key="3">
    <source>
        <dbReference type="Proteomes" id="UP001255185"/>
    </source>
</evidence>
<sequence length="53" mass="6156">MAKVSFRYSKKQVQALRVSAKISTLSGSIFSEKPAFLKPFTLTYGFLFFFFFF</sequence>
<proteinExistence type="predicted"/>
<accession>A0ABU1TQE3</accession>
<keyword evidence="1" id="KW-0812">Transmembrane</keyword>
<protein>
    <submittedName>
        <fullName evidence="2">Uncharacterized protein</fullName>
    </submittedName>
</protein>
<evidence type="ECO:0000256" key="1">
    <source>
        <dbReference type="SAM" id="Phobius"/>
    </source>
</evidence>
<organism evidence="2 3">
    <name type="scientific">Flavobacterium arsenatis</name>
    <dbReference type="NCBI Taxonomy" id="1484332"/>
    <lineage>
        <taxon>Bacteria</taxon>
        <taxon>Pseudomonadati</taxon>
        <taxon>Bacteroidota</taxon>
        <taxon>Flavobacteriia</taxon>
        <taxon>Flavobacteriales</taxon>
        <taxon>Flavobacteriaceae</taxon>
        <taxon>Flavobacterium</taxon>
    </lineage>
</organism>
<comment type="caution">
    <text evidence="2">The sequence shown here is derived from an EMBL/GenBank/DDBJ whole genome shotgun (WGS) entry which is preliminary data.</text>
</comment>
<gene>
    <name evidence="2" type="ORF">J2X31_002210</name>
</gene>